<comment type="caution">
    <text evidence="2">The sequence shown here is derived from an EMBL/GenBank/DDBJ whole genome shotgun (WGS) entry which is preliminary data.</text>
</comment>
<dbReference type="PANTHER" id="PTHR36766:SF40">
    <property type="entry name" value="DISEASE RESISTANCE PROTEIN RGA3"/>
    <property type="match status" value="1"/>
</dbReference>
<organism evidence="2 3">
    <name type="scientific">Dipteronia sinensis</name>
    <dbReference type="NCBI Taxonomy" id="43782"/>
    <lineage>
        <taxon>Eukaryota</taxon>
        <taxon>Viridiplantae</taxon>
        <taxon>Streptophyta</taxon>
        <taxon>Embryophyta</taxon>
        <taxon>Tracheophyta</taxon>
        <taxon>Spermatophyta</taxon>
        <taxon>Magnoliopsida</taxon>
        <taxon>eudicotyledons</taxon>
        <taxon>Gunneridae</taxon>
        <taxon>Pentapetalae</taxon>
        <taxon>rosids</taxon>
        <taxon>malvids</taxon>
        <taxon>Sapindales</taxon>
        <taxon>Sapindaceae</taxon>
        <taxon>Hippocastanoideae</taxon>
        <taxon>Acereae</taxon>
        <taxon>Dipteronia</taxon>
    </lineage>
</organism>
<protein>
    <recommendedName>
        <fullName evidence="4">Disease resistance protein</fullName>
    </recommendedName>
</protein>
<dbReference type="Proteomes" id="UP001281410">
    <property type="component" value="Unassembled WGS sequence"/>
</dbReference>
<evidence type="ECO:0000256" key="1">
    <source>
        <dbReference type="ARBA" id="ARBA00022821"/>
    </source>
</evidence>
<sequence>MLRNCAIRHITTGHLLVPLLKVKEEELQLQGVPFICQYLVLDSVCLTKLPQALHNLDFLRRICISNCSELVSFPDATLPSQLTAIDIESCNALKWLPDTWMDCTSLEYLSISKCGSLM</sequence>
<keyword evidence="3" id="KW-1185">Reference proteome</keyword>
<dbReference type="GO" id="GO:0006952">
    <property type="term" value="P:defense response"/>
    <property type="evidence" value="ECO:0007669"/>
    <property type="project" value="UniProtKB-KW"/>
</dbReference>
<dbReference type="Gene3D" id="3.80.10.10">
    <property type="entry name" value="Ribonuclease Inhibitor"/>
    <property type="match status" value="1"/>
</dbReference>
<dbReference type="InterPro" id="IPR032675">
    <property type="entry name" value="LRR_dom_sf"/>
</dbReference>
<evidence type="ECO:0008006" key="4">
    <source>
        <dbReference type="Google" id="ProtNLM"/>
    </source>
</evidence>
<name>A0AAD9ZIM2_9ROSI</name>
<dbReference type="AlphaFoldDB" id="A0AAD9ZIM2"/>
<dbReference type="PANTHER" id="PTHR36766">
    <property type="entry name" value="PLANT BROAD-SPECTRUM MILDEW RESISTANCE PROTEIN RPW8"/>
    <property type="match status" value="1"/>
</dbReference>
<accession>A0AAD9ZIM2</accession>
<reference evidence="2" key="1">
    <citation type="journal article" date="2023" name="Plant J.">
        <title>Genome sequences and population genomics provide insights into the demographic history, inbreeding, and mutation load of two 'living fossil' tree species of Dipteronia.</title>
        <authorList>
            <person name="Feng Y."/>
            <person name="Comes H.P."/>
            <person name="Chen J."/>
            <person name="Zhu S."/>
            <person name="Lu R."/>
            <person name="Zhang X."/>
            <person name="Li P."/>
            <person name="Qiu J."/>
            <person name="Olsen K.M."/>
            <person name="Qiu Y."/>
        </authorList>
    </citation>
    <scope>NUCLEOTIDE SEQUENCE</scope>
    <source>
        <strain evidence="2">NBL</strain>
    </source>
</reference>
<proteinExistence type="predicted"/>
<evidence type="ECO:0000313" key="3">
    <source>
        <dbReference type="Proteomes" id="UP001281410"/>
    </source>
</evidence>
<dbReference type="EMBL" id="JANJYJ010000010">
    <property type="protein sequence ID" value="KAK3182963.1"/>
    <property type="molecule type" value="Genomic_DNA"/>
</dbReference>
<dbReference type="SUPFAM" id="SSF52058">
    <property type="entry name" value="L domain-like"/>
    <property type="match status" value="1"/>
</dbReference>
<gene>
    <name evidence="2" type="ORF">Dsin_030249</name>
</gene>
<keyword evidence="1" id="KW-0611">Plant defense</keyword>
<evidence type="ECO:0000313" key="2">
    <source>
        <dbReference type="EMBL" id="KAK3182963.1"/>
    </source>
</evidence>